<dbReference type="OrthoDB" id="8360844at2759"/>
<evidence type="ECO:0000313" key="2">
    <source>
        <dbReference type="Proteomes" id="UP000770661"/>
    </source>
</evidence>
<dbReference type="EMBL" id="JACEEZ010002520">
    <property type="protein sequence ID" value="KAG0728195.1"/>
    <property type="molecule type" value="Genomic_DNA"/>
</dbReference>
<gene>
    <name evidence="1" type="ORF">GWK47_032999</name>
</gene>
<sequence>MASTRKRKSDKISARCENPKCPSCIVHAIDIRDYGPLTSFRNVRGNPDEKLAYLHEIRENRMAEPLNSPRRTEAVCAQIPETLEGVDLEMIGYHRPCYQRFTANLHRLNDSTVASMSTKHHSPRKLSSAESSQLFPPECMFCEKFEIKVSGKTERPIKFLSWKHKEPAWKSIESQALELGKTRLYRQTIPSVLPFKSLPSDFITQDSYANLDIFAQDQHDVIINQILPGPFPSLAKDSFFHPKFSPFSLPSASHPPPPLPLPSSPLFTRPRWVLRHVCSFALAS</sequence>
<reference evidence="1" key="1">
    <citation type="submission" date="2020-07" db="EMBL/GenBank/DDBJ databases">
        <title>The High-quality genome of the commercially important snow crab, Chionoecetes opilio.</title>
        <authorList>
            <person name="Jeong J.-H."/>
            <person name="Ryu S."/>
        </authorList>
    </citation>
    <scope>NUCLEOTIDE SEQUENCE</scope>
    <source>
        <strain evidence="1">MADBK_172401_WGS</strain>
        <tissue evidence="1">Digestive gland</tissue>
    </source>
</reference>
<organism evidence="1 2">
    <name type="scientific">Chionoecetes opilio</name>
    <name type="common">Atlantic snow crab</name>
    <name type="synonym">Cancer opilio</name>
    <dbReference type="NCBI Taxonomy" id="41210"/>
    <lineage>
        <taxon>Eukaryota</taxon>
        <taxon>Metazoa</taxon>
        <taxon>Ecdysozoa</taxon>
        <taxon>Arthropoda</taxon>
        <taxon>Crustacea</taxon>
        <taxon>Multicrustacea</taxon>
        <taxon>Malacostraca</taxon>
        <taxon>Eumalacostraca</taxon>
        <taxon>Eucarida</taxon>
        <taxon>Decapoda</taxon>
        <taxon>Pleocyemata</taxon>
        <taxon>Brachyura</taxon>
        <taxon>Eubrachyura</taxon>
        <taxon>Majoidea</taxon>
        <taxon>Majidae</taxon>
        <taxon>Chionoecetes</taxon>
    </lineage>
</organism>
<dbReference type="AlphaFoldDB" id="A0A8J4YYJ6"/>
<evidence type="ECO:0000313" key="1">
    <source>
        <dbReference type="EMBL" id="KAG0728195.1"/>
    </source>
</evidence>
<accession>A0A8J4YYJ6</accession>
<protein>
    <submittedName>
        <fullName evidence="1">Uncharacterized protein</fullName>
    </submittedName>
</protein>
<dbReference type="Proteomes" id="UP000770661">
    <property type="component" value="Unassembled WGS sequence"/>
</dbReference>
<proteinExistence type="predicted"/>
<comment type="caution">
    <text evidence="1">The sequence shown here is derived from an EMBL/GenBank/DDBJ whole genome shotgun (WGS) entry which is preliminary data.</text>
</comment>
<name>A0A8J4YYJ6_CHIOP</name>
<keyword evidence="2" id="KW-1185">Reference proteome</keyword>